<sequence length="361" mass="41749">MEAHQARFSKLRPIHRPRYSLLLLLCAADAGATARALGTRGGGIPHNSNSDVMFPRNSKLVLASSVEWQSLKLHCRLVSLLRLQILSYIVRKNKVYDLKMKKKTVGKTRNIVAWMNKAEYEHVLEYLFSKEPALQKHALHRISAWKGRFGQSTPVAVDSTADLVRCQVLDSTGQLETNDLVLLYGMALVRFVNLITERQQKRVARPLRRLAGNINIPEWVVNLRHDLTHRRLPSLKWCRKGCGFVLDWLHQEYWSRQMGSQLAEDWNSSSEEEDEEEFAKRHEEELLRRQKEIDAHKKVRELLISYEREQFQTYEELAKQGGQRGVWPDASADLSWILTQIKLFATEARDVLIDVLMQDGS</sequence>
<keyword evidence="3" id="KW-1185">Reference proteome</keyword>
<dbReference type="Proteomes" id="UP000579812">
    <property type="component" value="Unassembled WGS sequence"/>
</dbReference>
<evidence type="ECO:0000313" key="3">
    <source>
        <dbReference type="Proteomes" id="UP000579812"/>
    </source>
</evidence>
<comment type="caution">
    <text evidence="2">The sequence shown here is derived from an EMBL/GenBank/DDBJ whole genome shotgun (WGS) entry which is preliminary data.</text>
</comment>
<dbReference type="PANTHER" id="PTHR15002:SF0">
    <property type="entry name" value="RIBOSOMAL BIOGENESIS PROTEIN LAS1L"/>
    <property type="match status" value="1"/>
</dbReference>
<dbReference type="AlphaFoldDB" id="A0A7J6D0U8"/>
<accession>A0A7J6D0U8</accession>
<dbReference type="Pfam" id="PF04031">
    <property type="entry name" value="Las1"/>
    <property type="match status" value="1"/>
</dbReference>
<protein>
    <recommendedName>
        <fullName evidence="4">Ribosomal biogenesis protein LAS1L</fullName>
    </recommendedName>
</protein>
<dbReference type="GO" id="GO:0030687">
    <property type="term" value="C:preribosome, large subunit precursor"/>
    <property type="evidence" value="ECO:0007669"/>
    <property type="project" value="TreeGrafter"/>
</dbReference>
<dbReference type="InterPro" id="IPR007174">
    <property type="entry name" value="Las1"/>
</dbReference>
<evidence type="ECO:0000313" key="2">
    <source>
        <dbReference type="EMBL" id="KAF4112829.1"/>
    </source>
</evidence>
<reference evidence="2 3" key="1">
    <citation type="submission" date="2020-04" db="EMBL/GenBank/DDBJ databases">
        <title>Chromosome-level genome assembly of a cyprinid fish Onychostoma macrolepis by integration of Nanopore Sequencing, Bionano and Hi-C technology.</title>
        <authorList>
            <person name="Wang D."/>
        </authorList>
    </citation>
    <scope>NUCLEOTIDE SEQUENCE [LARGE SCALE GENOMIC DNA]</scope>
    <source>
        <strain evidence="2">SWU-2019</strain>
        <tissue evidence="2">Muscle</tissue>
    </source>
</reference>
<gene>
    <name evidence="2" type="ORF">G5714_005374</name>
</gene>
<organism evidence="2 3">
    <name type="scientific">Onychostoma macrolepis</name>
    <dbReference type="NCBI Taxonomy" id="369639"/>
    <lineage>
        <taxon>Eukaryota</taxon>
        <taxon>Metazoa</taxon>
        <taxon>Chordata</taxon>
        <taxon>Craniata</taxon>
        <taxon>Vertebrata</taxon>
        <taxon>Euteleostomi</taxon>
        <taxon>Actinopterygii</taxon>
        <taxon>Neopterygii</taxon>
        <taxon>Teleostei</taxon>
        <taxon>Ostariophysi</taxon>
        <taxon>Cypriniformes</taxon>
        <taxon>Cyprinidae</taxon>
        <taxon>Acrossocheilinae</taxon>
        <taxon>Onychostoma</taxon>
    </lineage>
</organism>
<keyword evidence="1" id="KW-0732">Signal</keyword>
<dbReference type="EMBL" id="JAAMOB010000005">
    <property type="protein sequence ID" value="KAF4112829.1"/>
    <property type="molecule type" value="Genomic_DNA"/>
</dbReference>
<dbReference type="PANTHER" id="PTHR15002">
    <property type="entry name" value="RIBOSOMAL BIOGENESIS PROTEIN LAS1L"/>
    <property type="match status" value="1"/>
</dbReference>
<evidence type="ECO:0008006" key="4">
    <source>
        <dbReference type="Google" id="ProtNLM"/>
    </source>
</evidence>
<dbReference type="GO" id="GO:0090730">
    <property type="term" value="C:Las1 complex"/>
    <property type="evidence" value="ECO:0007669"/>
    <property type="project" value="InterPro"/>
</dbReference>
<evidence type="ECO:0000256" key="1">
    <source>
        <dbReference type="SAM" id="SignalP"/>
    </source>
</evidence>
<feature type="signal peptide" evidence="1">
    <location>
        <begin position="1"/>
        <end position="34"/>
    </location>
</feature>
<name>A0A7J6D0U8_9TELE</name>
<dbReference type="GO" id="GO:0000460">
    <property type="term" value="P:maturation of 5.8S rRNA"/>
    <property type="evidence" value="ECO:0007669"/>
    <property type="project" value="TreeGrafter"/>
</dbReference>
<dbReference type="GO" id="GO:0004519">
    <property type="term" value="F:endonuclease activity"/>
    <property type="evidence" value="ECO:0007669"/>
    <property type="project" value="InterPro"/>
</dbReference>
<dbReference type="GO" id="GO:0000470">
    <property type="term" value="P:maturation of LSU-rRNA"/>
    <property type="evidence" value="ECO:0007669"/>
    <property type="project" value="TreeGrafter"/>
</dbReference>
<feature type="chain" id="PRO_5029533001" description="Ribosomal biogenesis protein LAS1L" evidence="1">
    <location>
        <begin position="35"/>
        <end position="361"/>
    </location>
</feature>
<proteinExistence type="predicted"/>